<dbReference type="SUPFAM" id="SSF56672">
    <property type="entry name" value="DNA/RNA polymerases"/>
    <property type="match status" value="1"/>
</dbReference>
<dbReference type="Gene3D" id="3.30.70.270">
    <property type="match status" value="1"/>
</dbReference>
<sequence length="420" mass="47808">MYALVDAVAFYASAEKVFDPAIRSKPVVVLTNNDGCVCAVCPIARKLNIPKFGPYFKVKQLLEQNNVVVRSSNYELYANLSDRMMSVIGRFCDTQHVYSIDESFLHFNGYQPLINDWQAYGQLIRRTVWRETKLPVGVGFGPTPTLAKAANHAAKKLTGFNGVAVIDDEVSRRTILQRMHCQDVWGVGKRLAKKLALMDIHTAWQLAEQSPKTIRRQFSVVLERTINELNGITCLNWDDVRQDKQAIFSTRSFGQRLCDPDAVKTALINHASVVAQKLRAQQSLTHRIYIFAASSSHEHAFYKKSVMYQFDPPTNDTRVMANAVSKSFEQIYQPGIRFYKCGVGALELSPQQFQQHHLFDKQTDNPQLMGCLDAINHRYGKGMLSVASSQLNDHWHMNRAFLSPQYTTRWRDIPKIKCDL</sequence>
<organism evidence="7 8">
    <name type="scientific">Pseudoalteromonas tetraodonis GFC</name>
    <dbReference type="NCBI Taxonomy" id="1315271"/>
    <lineage>
        <taxon>Bacteria</taxon>
        <taxon>Pseudomonadati</taxon>
        <taxon>Pseudomonadota</taxon>
        <taxon>Gammaproteobacteria</taxon>
        <taxon>Alteromonadales</taxon>
        <taxon>Pseudoalteromonadaceae</taxon>
        <taxon>Pseudoalteromonas</taxon>
    </lineage>
</organism>
<keyword evidence="8" id="KW-1185">Reference proteome</keyword>
<reference evidence="7" key="2">
    <citation type="submission" date="2023-01" db="EMBL/GenBank/DDBJ databases">
        <title>Draft genome sequence of Pseudoalteromonas tetraodonis strain NBRC 103034.</title>
        <authorList>
            <person name="Sun Q."/>
            <person name="Mori K."/>
        </authorList>
    </citation>
    <scope>NUCLEOTIDE SEQUENCE</scope>
    <source>
        <strain evidence="7">NBRC 103034</strain>
    </source>
</reference>
<protein>
    <submittedName>
        <fullName evidence="7">DNA polymerase V subunit UmuC</fullName>
    </submittedName>
</protein>
<dbReference type="Pfam" id="PF13438">
    <property type="entry name" value="DUF4113"/>
    <property type="match status" value="1"/>
</dbReference>
<dbReference type="GO" id="GO:0042276">
    <property type="term" value="P:error-prone translesion synthesis"/>
    <property type="evidence" value="ECO:0007669"/>
    <property type="project" value="TreeGrafter"/>
</dbReference>
<feature type="domain" description="UmuC" evidence="6">
    <location>
        <begin position="2"/>
        <end position="188"/>
    </location>
</feature>
<accession>A0AA37S4L6</accession>
<dbReference type="PANTHER" id="PTHR11076">
    <property type="entry name" value="DNA REPAIR POLYMERASE UMUC / TRANSFERASE FAMILY MEMBER"/>
    <property type="match status" value="1"/>
</dbReference>
<dbReference type="GO" id="GO:0003684">
    <property type="term" value="F:damaged DNA binding"/>
    <property type="evidence" value="ECO:0007669"/>
    <property type="project" value="InterPro"/>
</dbReference>
<dbReference type="InterPro" id="IPR017961">
    <property type="entry name" value="DNA_pol_Y-fam_little_finger"/>
</dbReference>
<dbReference type="Pfam" id="PF00817">
    <property type="entry name" value="IMS"/>
    <property type="match status" value="1"/>
</dbReference>
<keyword evidence="4" id="KW-0234">DNA repair</keyword>
<dbReference type="PANTHER" id="PTHR11076:SF34">
    <property type="entry name" value="PROTEIN UMUC"/>
    <property type="match status" value="1"/>
</dbReference>
<dbReference type="GO" id="GO:0003887">
    <property type="term" value="F:DNA-directed DNA polymerase activity"/>
    <property type="evidence" value="ECO:0007669"/>
    <property type="project" value="TreeGrafter"/>
</dbReference>
<comment type="similarity">
    <text evidence="1">Belongs to the DNA polymerase type-Y family.</text>
</comment>
<gene>
    <name evidence="7" type="primary">rulB</name>
    <name evidence="7" type="ORF">GCM10007914_31930</name>
</gene>
<dbReference type="GO" id="GO:0009432">
    <property type="term" value="P:SOS response"/>
    <property type="evidence" value="ECO:0007669"/>
    <property type="project" value="UniProtKB-KW"/>
</dbReference>
<evidence type="ECO:0000313" key="7">
    <source>
        <dbReference type="EMBL" id="GLQ04312.1"/>
    </source>
</evidence>
<name>A0AA37S4L6_9GAMM</name>
<evidence type="ECO:0000256" key="2">
    <source>
        <dbReference type="ARBA" id="ARBA00022763"/>
    </source>
</evidence>
<dbReference type="InterPro" id="IPR001126">
    <property type="entry name" value="UmuC"/>
</dbReference>
<evidence type="ECO:0000259" key="6">
    <source>
        <dbReference type="PROSITE" id="PS50173"/>
    </source>
</evidence>
<evidence type="ECO:0000256" key="5">
    <source>
        <dbReference type="ARBA" id="ARBA00023236"/>
    </source>
</evidence>
<evidence type="ECO:0000256" key="3">
    <source>
        <dbReference type="ARBA" id="ARBA00023199"/>
    </source>
</evidence>
<dbReference type="Gene3D" id="1.10.150.20">
    <property type="entry name" value="5' to 3' exonuclease, C-terminal subdomain"/>
    <property type="match status" value="1"/>
</dbReference>
<dbReference type="PROSITE" id="PS50173">
    <property type="entry name" value="UMUC"/>
    <property type="match status" value="1"/>
</dbReference>
<evidence type="ECO:0000256" key="4">
    <source>
        <dbReference type="ARBA" id="ARBA00023204"/>
    </source>
</evidence>
<reference evidence="7" key="1">
    <citation type="journal article" date="2014" name="Int. J. Syst. Evol. Microbiol.">
        <title>Complete genome sequence of Corynebacterium casei LMG S-19264T (=DSM 44701T), isolated from a smear-ripened cheese.</title>
        <authorList>
            <consortium name="US DOE Joint Genome Institute (JGI-PGF)"/>
            <person name="Walter F."/>
            <person name="Albersmeier A."/>
            <person name="Kalinowski J."/>
            <person name="Ruckert C."/>
        </authorList>
    </citation>
    <scope>NUCLEOTIDE SEQUENCE</scope>
    <source>
        <strain evidence="7">NBRC 103034</strain>
    </source>
</reference>
<keyword evidence="3" id="KW-0741">SOS mutagenesis</keyword>
<dbReference type="AlphaFoldDB" id="A0AA37S4L6"/>
<dbReference type="Pfam" id="PF11799">
    <property type="entry name" value="IMS_C"/>
    <property type="match status" value="1"/>
</dbReference>
<dbReference type="GO" id="GO:0005829">
    <property type="term" value="C:cytosol"/>
    <property type="evidence" value="ECO:0007669"/>
    <property type="project" value="TreeGrafter"/>
</dbReference>
<dbReference type="CDD" id="cd01700">
    <property type="entry name" value="PolY_Pol_V_umuC"/>
    <property type="match status" value="1"/>
</dbReference>
<dbReference type="RefSeq" id="WP_096039104.1">
    <property type="nucleotide sequence ID" value="NZ_BJXY01000015.1"/>
</dbReference>
<evidence type="ECO:0000256" key="1">
    <source>
        <dbReference type="ARBA" id="ARBA00010945"/>
    </source>
</evidence>
<dbReference type="GO" id="GO:0006281">
    <property type="term" value="P:DNA repair"/>
    <property type="evidence" value="ECO:0007669"/>
    <property type="project" value="UniProtKB-KW"/>
</dbReference>
<dbReference type="Gene3D" id="3.40.1170.60">
    <property type="match status" value="1"/>
</dbReference>
<dbReference type="EMBL" id="BSNE01000020">
    <property type="protein sequence ID" value="GLQ04312.1"/>
    <property type="molecule type" value="Genomic_DNA"/>
</dbReference>
<dbReference type="Proteomes" id="UP001161408">
    <property type="component" value="Unassembled WGS sequence"/>
</dbReference>
<dbReference type="InterPro" id="IPR043502">
    <property type="entry name" value="DNA/RNA_pol_sf"/>
</dbReference>
<comment type="caution">
    <text evidence="7">The sequence shown here is derived from an EMBL/GenBank/DDBJ whole genome shotgun (WGS) entry which is preliminary data.</text>
</comment>
<keyword evidence="2" id="KW-0227">DNA damage</keyword>
<evidence type="ECO:0000313" key="8">
    <source>
        <dbReference type="Proteomes" id="UP001161408"/>
    </source>
</evidence>
<dbReference type="InterPro" id="IPR050116">
    <property type="entry name" value="DNA_polymerase-Y"/>
</dbReference>
<dbReference type="InterPro" id="IPR025188">
    <property type="entry name" value="DUF4113"/>
</dbReference>
<dbReference type="InterPro" id="IPR043128">
    <property type="entry name" value="Rev_trsase/Diguanyl_cyclase"/>
</dbReference>
<keyword evidence="5" id="KW-0742">SOS response</keyword>
<proteinExistence type="inferred from homology"/>